<evidence type="ECO:0000256" key="5">
    <source>
        <dbReference type="ARBA" id="ARBA00023136"/>
    </source>
</evidence>
<comment type="caution">
    <text evidence="10">The sequence shown here is derived from an EMBL/GenBank/DDBJ whole genome shotgun (WGS) entry which is preliminary data.</text>
</comment>
<dbReference type="Pfam" id="PF07715">
    <property type="entry name" value="Plug"/>
    <property type="match status" value="1"/>
</dbReference>
<dbReference type="RefSeq" id="WP_346759048.1">
    <property type="nucleotide sequence ID" value="NZ_JAUJEB010000003.1"/>
</dbReference>
<keyword evidence="4 7" id="KW-0812">Transmembrane</keyword>
<sequence length="1168" mass="129264">MKKKILLTGIHVMKMSLYAILINGIFISIVFAGGVDAQNTLKETYVRLDLKNENLLNTFMEIEHQTDFEFSYDHNILLEDFRINLSNRHISVAKALAEVAKQTNLRFRRVNRSIDVRMASKNTARPQVEEVTADKNISGKVKDENGEPIPGANVVVKNTTIGTITDANGEFSLQIPDDATTLVFSYVGMNEEEIEIGNRTFIEISMIPDIQSLEEIVVIGYGEVKRSDLTGSVATITNQDIREIPTNTVSQLFQGRAAGVQVTTGDAAPGGGINIRIRGTSTITGSTEPLYIIDGFPVNSDNDDLYVPGGFNENDGGGAGPTRGNGTNKVRPNALSFINPNDIESIEILKDAAATAIYGNRGANGVIIITTKRGEVGKTKVSVNYSFGSQSIVKKIVRPDGPEWVARLTEAEINGGIAPEFVRYNGSDEFHPLAENAETHDWQDILYRTAPVHDLAVNFTGGTENTKYLFSAKYYNQEGTMVGSGYQDLQTRLNLDQNIADRVTLQSNLLLSHNINDRVPTGAGFNYNAVQQALGYSPAINPDWFDTATGLWYTDPKTSGPNVYTNPLRLIEGIHDEIVTNRLLGNILAKVKILESLKFTASYGIDYYDADRETYIDRTLVTAGSPTNNGEAGINEVISTRTNANAYLTWNKSFNKHNLNAVFGVERVKQINSNLTITISDFASDDLKTDNIAGGNSDNLRASNGKTQWQSEGYFGRFNYNYASKYYVSINARYDGSSVFGIDNKWKFFPSAAFAWKPTEEEFLQSQEILSDLKIRLSVGQTGNGNIPAYSSQGLWTIAANRYSFGNGELVNGARLSRIQNEELQWETTTQYNVGFDARFLGGRLGFTFDYFLKNTDDLILDVVIPKSSGFKSSRQNIGSLRNTGLEFSTDYVIYDGEFHWDLNANMTFLKSEATDVGEGTTIDPNTDEPYIEVSEWQRRGGLRLYEGRPAGEIYGFVIEGVFDNQEQADNWPVAMNADRSLNQAGYWIYKDINGDGIVTEDDQTSLGTGQPDMIFGVTNRFRYKAFDLSVFIQGVTGANIVQFYGGDSDDPFYSDFWTPENQDAEVAINTSGTNGFRFLRFDNRQVQNGNYVRLKNVRLGYTVPTQNIGFLSGLNLYVNVSNLLTITGYDGYNPDVSSGGTSPFSQGFDTGVYPLARTFTFGLNANF</sequence>
<dbReference type="InterPro" id="IPR037066">
    <property type="entry name" value="Plug_dom_sf"/>
</dbReference>
<evidence type="ECO:0000259" key="9">
    <source>
        <dbReference type="Pfam" id="PF07715"/>
    </source>
</evidence>
<dbReference type="EMBL" id="JAUJEB010000003">
    <property type="protein sequence ID" value="MDN5213711.1"/>
    <property type="molecule type" value="Genomic_DNA"/>
</dbReference>
<dbReference type="NCBIfam" id="TIGR04056">
    <property type="entry name" value="OMP_RagA_SusC"/>
    <property type="match status" value="1"/>
</dbReference>
<dbReference type="Proteomes" id="UP001172083">
    <property type="component" value="Unassembled WGS sequence"/>
</dbReference>
<dbReference type="InterPro" id="IPR039426">
    <property type="entry name" value="TonB-dep_rcpt-like"/>
</dbReference>
<protein>
    <submittedName>
        <fullName evidence="10">TonB-dependent receptor</fullName>
    </submittedName>
</protein>
<keyword evidence="11" id="KW-1185">Reference proteome</keyword>
<proteinExistence type="inferred from homology"/>
<keyword evidence="5 7" id="KW-0472">Membrane</keyword>
<dbReference type="NCBIfam" id="TIGR04057">
    <property type="entry name" value="SusC_RagA_signa"/>
    <property type="match status" value="1"/>
</dbReference>
<keyword evidence="2 7" id="KW-0813">Transport</keyword>
<keyword evidence="6 7" id="KW-0998">Cell outer membrane</keyword>
<comment type="subcellular location">
    <subcellularLocation>
        <location evidence="1 7">Cell outer membrane</location>
        <topology evidence="1 7">Multi-pass membrane protein</topology>
    </subcellularLocation>
</comment>
<comment type="similarity">
    <text evidence="7">Belongs to the TonB-dependent receptor family.</text>
</comment>
<evidence type="ECO:0000256" key="2">
    <source>
        <dbReference type="ARBA" id="ARBA00022448"/>
    </source>
</evidence>
<organism evidence="10 11">
    <name type="scientific">Agaribacillus aureus</name>
    <dbReference type="NCBI Taxonomy" id="3051825"/>
    <lineage>
        <taxon>Bacteria</taxon>
        <taxon>Pseudomonadati</taxon>
        <taxon>Bacteroidota</taxon>
        <taxon>Cytophagia</taxon>
        <taxon>Cytophagales</taxon>
        <taxon>Splendidivirgaceae</taxon>
        <taxon>Agaribacillus</taxon>
    </lineage>
</organism>
<evidence type="ECO:0000256" key="3">
    <source>
        <dbReference type="ARBA" id="ARBA00022452"/>
    </source>
</evidence>
<dbReference type="InterPro" id="IPR023997">
    <property type="entry name" value="TonB-dep_OMP_SusC/RagA_CS"/>
</dbReference>
<keyword evidence="8" id="KW-1133">Transmembrane helix</keyword>
<dbReference type="InterPro" id="IPR008969">
    <property type="entry name" value="CarboxyPept-like_regulatory"/>
</dbReference>
<reference evidence="10" key="1">
    <citation type="submission" date="2023-06" db="EMBL/GenBank/DDBJ databases">
        <title>Genomic of Agaribacillus aureum.</title>
        <authorList>
            <person name="Wang G."/>
        </authorList>
    </citation>
    <scope>NUCLEOTIDE SEQUENCE</scope>
    <source>
        <strain evidence="10">BMA12</strain>
    </source>
</reference>
<dbReference type="SUPFAM" id="SSF49464">
    <property type="entry name" value="Carboxypeptidase regulatory domain-like"/>
    <property type="match status" value="1"/>
</dbReference>
<keyword evidence="3 7" id="KW-1134">Transmembrane beta strand</keyword>
<evidence type="ECO:0000313" key="10">
    <source>
        <dbReference type="EMBL" id="MDN5213711.1"/>
    </source>
</evidence>
<dbReference type="InterPro" id="IPR012910">
    <property type="entry name" value="Plug_dom"/>
</dbReference>
<evidence type="ECO:0000256" key="6">
    <source>
        <dbReference type="ARBA" id="ARBA00023237"/>
    </source>
</evidence>
<dbReference type="Gene3D" id="2.40.170.20">
    <property type="entry name" value="TonB-dependent receptor, beta-barrel domain"/>
    <property type="match status" value="1"/>
</dbReference>
<dbReference type="InterPro" id="IPR023996">
    <property type="entry name" value="TonB-dep_OMP_SusC/RagA"/>
</dbReference>
<evidence type="ECO:0000256" key="7">
    <source>
        <dbReference type="PROSITE-ProRule" id="PRU01360"/>
    </source>
</evidence>
<gene>
    <name evidence="10" type="ORF">QQ020_16685</name>
</gene>
<dbReference type="SUPFAM" id="SSF56935">
    <property type="entry name" value="Porins"/>
    <property type="match status" value="1"/>
</dbReference>
<evidence type="ECO:0000256" key="4">
    <source>
        <dbReference type="ARBA" id="ARBA00022692"/>
    </source>
</evidence>
<evidence type="ECO:0000256" key="1">
    <source>
        <dbReference type="ARBA" id="ARBA00004571"/>
    </source>
</evidence>
<dbReference type="PROSITE" id="PS52016">
    <property type="entry name" value="TONB_DEPENDENT_REC_3"/>
    <property type="match status" value="1"/>
</dbReference>
<evidence type="ECO:0000313" key="11">
    <source>
        <dbReference type="Proteomes" id="UP001172083"/>
    </source>
</evidence>
<accession>A0ABT8LBG6</accession>
<name>A0ABT8LBG6_9BACT</name>
<feature type="transmembrane region" description="Helical" evidence="8">
    <location>
        <begin position="12"/>
        <end position="35"/>
    </location>
</feature>
<keyword evidence="10" id="KW-0675">Receptor</keyword>
<dbReference type="Pfam" id="PF13715">
    <property type="entry name" value="CarbopepD_reg_2"/>
    <property type="match status" value="1"/>
</dbReference>
<evidence type="ECO:0000256" key="8">
    <source>
        <dbReference type="SAM" id="Phobius"/>
    </source>
</evidence>
<feature type="domain" description="TonB-dependent receptor plug" evidence="9">
    <location>
        <begin position="226"/>
        <end position="366"/>
    </location>
</feature>
<dbReference type="InterPro" id="IPR036942">
    <property type="entry name" value="Beta-barrel_TonB_sf"/>
</dbReference>
<dbReference type="Gene3D" id="2.170.130.10">
    <property type="entry name" value="TonB-dependent receptor, plug domain"/>
    <property type="match status" value="1"/>
</dbReference>
<dbReference type="Gene3D" id="2.60.40.1120">
    <property type="entry name" value="Carboxypeptidase-like, regulatory domain"/>
    <property type="match status" value="1"/>
</dbReference>